<dbReference type="Proteomes" id="UP000271162">
    <property type="component" value="Unassembled WGS sequence"/>
</dbReference>
<dbReference type="STRING" id="27835.A0A0N4YZH9"/>
<dbReference type="OMA" id="NRIMCAC"/>
<reference evidence="4" key="1">
    <citation type="submission" date="2017-02" db="UniProtKB">
        <authorList>
            <consortium name="WormBaseParasite"/>
        </authorList>
    </citation>
    <scope>IDENTIFICATION</scope>
</reference>
<name>A0A0N4YZH9_NIPBR</name>
<gene>
    <name evidence="2" type="ORF">NBR_LOCUS22652</name>
</gene>
<organism evidence="4">
    <name type="scientific">Nippostrongylus brasiliensis</name>
    <name type="common">Rat hookworm</name>
    <dbReference type="NCBI Taxonomy" id="27835"/>
    <lineage>
        <taxon>Eukaryota</taxon>
        <taxon>Metazoa</taxon>
        <taxon>Ecdysozoa</taxon>
        <taxon>Nematoda</taxon>
        <taxon>Chromadorea</taxon>
        <taxon>Rhabditida</taxon>
        <taxon>Rhabditina</taxon>
        <taxon>Rhabditomorpha</taxon>
        <taxon>Strongyloidea</taxon>
        <taxon>Heligmosomidae</taxon>
        <taxon>Nippostrongylus</taxon>
    </lineage>
</organism>
<evidence type="ECO:0000313" key="2">
    <source>
        <dbReference type="EMBL" id="VDL87627.1"/>
    </source>
</evidence>
<dbReference type="EMBL" id="UYSL01028638">
    <property type="protein sequence ID" value="VDL87627.1"/>
    <property type="molecule type" value="Genomic_DNA"/>
</dbReference>
<keyword evidence="3" id="KW-1185">Reference proteome</keyword>
<proteinExistence type="predicted"/>
<evidence type="ECO:0000313" key="4">
    <source>
        <dbReference type="WBParaSite" id="NBR_0002265101-mRNA-1"/>
    </source>
</evidence>
<feature type="domain" description="Phlebovirus glycoprotein G2 fusion" evidence="1">
    <location>
        <begin position="1"/>
        <end position="148"/>
    </location>
</feature>
<dbReference type="Pfam" id="PF07245">
    <property type="entry name" value="Phlebovirus_G2"/>
    <property type="match status" value="1"/>
</dbReference>
<protein>
    <submittedName>
        <fullName evidence="4">Phlebovirus_G2 domain-containing protein</fullName>
    </submittedName>
</protein>
<evidence type="ECO:0000313" key="3">
    <source>
        <dbReference type="Proteomes" id="UP000271162"/>
    </source>
</evidence>
<dbReference type="InterPro" id="IPR009878">
    <property type="entry name" value="Phlebovirus_G2_fusion"/>
</dbReference>
<dbReference type="WBParaSite" id="NBR_0002265101-mRNA-1">
    <property type="protein sequence ID" value="NBR_0002265101-mRNA-1"/>
    <property type="gene ID" value="NBR_0002265101"/>
</dbReference>
<reference evidence="2 3" key="2">
    <citation type="submission" date="2018-11" db="EMBL/GenBank/DDBJ databases">
        <authorList>
            <consortium name="Pathogen Informatics"/>
        </authorList>
    </citation>
    <scope>NUCLEOTIDE SEQUENCE [LARGE SCALE GENOMIC DNA]</scope>
</reference>
<evidence type="ECO:0000259" key="1">
    <source>
        <dbReference type="Pfam" id="PF07245"/>
    </source>
</evidence>
<accession>A0A0N4YZH9</accession>
<dbReference type="AlphaFoldDB" id="A0A0N4YZH9"/>
<sequence>MGICTGPKCAKITPQTLVEGLDIANNYTGITYRSESCGGFGCSCGYPSSGCLFYRIYHVPVDDDIYEVYHCPSWQQTVKLRLELAHNLFNIKTYINELQPYVTTRVDNVSLRITSLLFLKPSLLNKRFITNHNTTRYLNDEEQFSYACTKNPL</sequence>